<feature type="chain" id="PRO_5046968715" evidence="2">
    <location>
        <begin position="23"/>
        <end position="212"/>
    </location>
</feature>
<gene>
    <name evidence="3" type="ORF">GCM10017620_18150</name>
</gene>
<evidence type="ECO:0000256" key="2">
    <source>
        <dbReference type="SAM" id="SignalP"/>
    </source>
</evidence>
<keyword evidence="1" id="KW-0812">Transmembrane</keyword>
<dbReference type="EMBL" id="BSFD01000004">
    <property type="protein sequence ID" value="GLK48842.1"/>
    <property type="molecule type" value="Genomic_DNA"/>
</dbReference>
<dbReference type="RefSeq" id="WP_271165056.1">
    <property type="nucleotide sequence ID" value="NZ_BSFD01000004.1"/>
</dbReference>
<proteinExistence type="predicted"/>
<keyword evidence="1" id="KW-1133">Transmembrane helix</keyword>
<evidence type="ECO:0000313" key="4">
    <source>
        <dbReference type="Proteomes" id="UP001143509"/>
    </source>
</evidence>
<keyword evidence="1" id="KW-0472">Membrane</keyword>
<dbReference type="Proteomes" id="UP001143509">
    <property type="component" value="Unassembled WGS sequence"/>
</dbReference>
<evidence type="ECO:0000313" key="3">
    <source>
        <dbReference type="EMBL" id="GLK48842.1"/>
    </source>
</evidence>
<reference evidence="3" key="1">
    <citation type="journal article" date="2014" name="Int. J. Syst. Evol. Microbiol.">
        <title>Complete genome of a new Firmicutes species belonging to the dominant human colonic microbiota ('Ruminococcus bicirculans') reveals two chromosomes and a selective capacity to utilize plant glucans.</title>
        <authorList>
            <consortium name="NISC Comparative Sequencing Program"/>
            <person name="Wegmann U."/>
            <person name="Louis P."/>
            <person name="Goesmann A."/>
            <person name="Henrissat B."/>
            <person name="Duncan S.H."/>
            <person name="Flint H.J."/>
        </authorList>
    </citation>
    <scope>NUCLEOTIDE SEQUENCE</scope>
    <source>
        <strain evidence="3">VKM B-1499</strain>
    </source>
</reference>
<name>A0ABQ5T8D0_9CAUL</name>
<keyword evidence="2" id="KW-0732">Signal</keyword>
<feature type="signal peptide" evidence="2">
    <location>
        <begin position="1"/>
        <end position="22"/>
    </location>
</feature>
<feature type="transmembrane region" description="Helical" evidence="1">
    <location>
        <begin position="181"/>
        <end position="202"/>
    </location>
</feature>
<reference evidence="3" key="2">
    <citation type="submission" date="2023-01" db="EMBL/GenBank/DDBJ databases">
        <authorList>
            <person name="Sun Q."/>
            <person name="Evtushenko L."/>
        </authorList>
    </citation>
    <scope>NUCLEOTIDE SEQUENCE</scope>
    <source>
        <strain evidence="3">VKM B-1499</strain>
    </source>
</reference>
<keyword evidence="4" id="KW-1185">Reference proteome</keyword>
<accession>A0ABQ5T8D0</accession>
<comment type="caution">
    <text evidence="3">The sequence shown here is derived from an EMBL/GenBank/DDBJ whole genome shotgun (WGS) entry which is preliminary data.</text>
</comment>
<sequence length="212" mass="23014">MKLTGPIISLAVLTASATPALACSLPSDYAKFEQAYYRSVTSVYRVEAEDFTPVDSRSPDDSFSVRLKPTEAIWGQAPPKPFTLTFTPGMCNGWFFENVKQGETLNGRAYFVFLAPLAQEQPSELHIMPAGDQSAAEALVMLGRLQESGGWAPRAEDDALPSWPPAGAIDSTRPAPYWSHLVRWPAMIGLAVVLFLIGLGVGRASRPDRAKS</sequence>
<protein>
    <submittedName>
        <fullName evidence="3">Uncharacterized protein</fullName>
    </submittedName>
</protein>
<evidence type="ECO:0000256" key="1">
    <source>
        <dbReference type="SAM" id="Phobius"/>
    </source>
</evidence>
<organism evidence="3 4">
    <name type="scientific">Brevundimonas intermedia</name>
    <dbReference type="NCBI Taxonomy" id="74315"/>
    <lineage>
        <taxon>Bacteria</taxon>
        <taxon>Pseudomonadati</taxon>
        <taxon>Pseudomonadota</taxon>
        <taxon>Alphaproteobacteria</taxon>
        <taxon>Caulobacterales</taxon>
        <taxon>Caulobacteraceae</taxon>
        <taxon>Brevundimonas</taxon>
    </lineage>
</organism>